<evidence type="ECO:0000256" key="2">
    <source>
        <dbReference type="ARBA" id="ARBA00022768"/>
    </source>
</evidence>
<dbReference type="Gene3D" id="3.30.70.60">
    <property type="match status" value="1"/>
</dbReference>
<dbReference type="AlphaFoldDB" id="A0A832V254"/>
<gene>
    <name evidence="5" type="ORF">H1016_03975</name>
</gene>
<comment type="similarity">
    <text evidence="1">Belongs to the EF-1-beta/EF-1-delta family.</text>
</comment>
<accession>A0A832V254</accession>
<reference evidence="5 6" key="1">
    <citation type="journal article" name="Nat. Commun.">
        <title>Undinarchaeota illuminate DPANN phylogeny and the impact of gene transfer on archaeal evolution.</title>
        <authorList>
            <person name="Dombrowski N."/>
            <person name="Williams T.A."/>
            <person name="Sun J."/>
            <person name="Woodcroft B.J."/>
            <person name="Lee J.H."/>
            <person name="Minh B.Q."/>
            <person name="Rinke C."/>
            <person name="Spang A."/>
        </authorList>
    </citation>
    <scope>NUCLEOTIDE SEQUENCE [LARGE SCALE GENOMIC DNA]</scope>
    <source>
        <strain evidence="5">MAG_bin1129</strain>
    </source>
</reference>
<dbReference type="Proteomes" id="UP000646946">
    <property type="component" value="Unassembled WGS sequence"/>
</dbReference>
<evidence type="ECO:0000313" key="6">
    <source>
        <dbReference type="Proteomes" id="UP000646946"/>
    </source>
</evidence>
<dbReference type="GO" id="GO:0003746">
    <property type="term" value="F:translation elongation factor activity"/>
    <property type="evidence" value="ECO:0007669"/>
    <property type="project" value="UniProtKB-KW"/>
</dbReference>
<proteinExistence type="inferred from homology"/>
<dbReference type="SMART" id="SM00888">
    <property type="entry name" value="EF1_GNE"/>
    <property type="match status" value="1"/>
</dbReference>
<dbReference type="SUPFAM" id="SSF54984">
    <property type="entry name" value="eEF-1beta-like"/>
    <property type="match status" value="1"/>
</dbReference>
<organism evidence="5 6">
    <name type="scientific">Candidatus Naiadarchaeum limnaeum</name>
    <dbReference type="NCBI Taxonomy" id="2756139"/>
    <lineage>
        <taxon>Archaea</taxon>
        <taxon>Candidatus Undinarchaeota</taxon>
        <taxon>Candidatus Undinarchaeia</taxon>
        <taxon>Candidatus Naiadarchaeales</taxon>
        <taxon>Candidatus Naiadarchaeaceae</taxon>
        <taxon>Candidatus Naiadarchaeum</taxon>
    </lineage>
</organism>
<name>A0A832V254_9ARCH</name>
<keyword evidence="3" id="KW-0648">Protein biosynthesis</keyword>
<dbReference type="InterPro" id="IPR036219">
    <property type="entry name" value="eEF-1beta-like_sf"/>
</dbReference>
<evidence type="ECO:0000313" key="5">
    <source>
        <dbReference type="EMBL" id="HIK00671.1"/>
    </source>
</evidence>
<dbReference type="InterPro" id="IPR014038">
    <property type="entry name" value="EF1B_bsu/dsu_GNE"/>
</dbReference>
<comment type="caution">
    <text evidence="5">The sequence shown here is derived from an EMBL/GenBank/DDBJ whole genome shotgun (WGS) entry which is preliminary data.</text>
</comment>
<feature type="domain" description="Translation elongation factor EF1B beta/delta subunit guanine nucleotide exchange" evidence="4">
    <location>
        <begin position="3"/>
        <end position="86"/>
    </location>
</feature>
<dbReference type="Pfam" id="PF00736">
    <property type="entry name" value="EF1_GNE"/>
    <property type="match status" value="1"/>
</dbReference>
<evidence type="ECO:0000256" key="1">
    <source>
        <dbReference type="ARBA" id="ARBA00007411"/>
    </source>
</evidence>
<protein>
    <recommendedName>
        <fullName evidence="4">Translation elongation factor EF1B beta/delta subunit guanine nucleotide exchange domain-containing protein</fullName>
    </recommendedName>
</protein>
<keyword evidence="6" id="KW-1185">Reference proteome</keyword>
<sequence>MGKVVLIYSLKPESPKTNLNAIAEQIKKIPHFDNFEIKPFMFGMNQIFATFVMDDRVQTTGLEEIEKKLNSLKGISSVNQEAMTLI</sequence>
<dbReference type="InterPro" id="IPR014717">
    <property type="entry name" value="Transl_elong_EF1B/ribsomal_bS6"/>
</dbReference>
<keyword evidence="2" id="KW-0251">Elongation factor</keyword>
<evidence type="ECO:0000256" key="3">
    <source>
        <dbReference type="ARBA" id="ARBA00022917"/>
    </source>
</evidence>
<evidence type="ECO:0000259" key="4">
    <source>
        <dbReference type="SMART" id="SM00888"/>
    </source>
</evidence>
<dbReference type="EMBL" id="DVAB01000033">
    <property type="protein sequence ID" value="HIK00671.1"/>
    <property type="molecule type" value="Genomic_DNA"/>
</dbReference>